<proteinExistence type="predicted"/>
<dbReference type="EMBL" id="CM039178">
    <property type="protein sequence ID" value="KAH9679688.1"/>
    <property type="molecule type" value="Genomic_DNA"/>
</dbReference>
<reference evidence="2" key="1">
    <citation type="journal article" date="2023" name="Hortic. Res.">
        <title>A chromosome-level phased genome enabling allele-level studies in sweet orange: a case study on citrus Huanglongbing tolerance.</title>
        <authorList>
            <person name="Wu B."/>
            <person name="Yu Q."/>
            <person name="Deng Z."/>
            <person name="Duan Y."/>
            <person name="Luo F."/>
            <person name="Gmitter F. Jr."/>
        </authorList>
    </citation>
    <scope>NUCLEOTIDE SEQUENCE [LARGE SCALE GENOMIC DNA]</scope>
    <source>
        <strain evidence="2">cv. Valencia</strain>
    </source>
</reference>
<sequence>MIDMTSSNQVDEKRIMLQKDHVEIIEFEFKSKPIIKEDPKIIDMILPIHSGDKKVILEADITVMMKLIGENIERRLRKDLKGLEVEFCFSNENEWNKRAERNWQLGVRRCVFISCMTKCISLPMAKVRERAERIRATIGESKGRKSLQAVRASKVNRTNNSCPSLKSHAHMQWPSLGMQLFGEEVAQHSSGLTQRQLHTVDGGGTATQHGYPTPWRTQEQPANTYKERVMYMSASINGQAVRALLDTGATHNFISEDEAKRLGLKVTKEGGTMKAVNSLTKPIVGTVQGMRVTLGSWRGKLDFSIVSMDDFKMVLAMEFFDQIHAFPLTPTKSLSILDGSMACMVPAERLKTVDKTQSAMQFKTVDKTLSAMQFKKAYQKNPSFLVSIQELNDRKDYGDSPNEVPPLIQGVLDEFKDIIPPELPKKLPSRRKVDHKIKLEQGAKKLALAPYHMAPLELEELLR</sequence>
<organism evidence="1 2">
    <name type="scientific">Citrus sinensis</name>
    <name type="common">Sweet orange</name>
    <name type="synonym">Citrus aurantium var. sinensis</name>
    <dbReference type="NCBI Taxonomy" id="2711"/>
    <lineage>
        <taxon>Eukaryota</taxon>
        <taxon>Viridiplantae</taxon>
        <taxon>Streptophyta</taxon>
        <taxon>Embryophyta</taxon>
        <taxon>Tracheophyta</taxon>
        <taxon>Spermatophyta</taxon>
        <taxon>Magnoliopsida</taxon>
        <taxon>eudicotyledons</taxon>
        <taxon>Gunneridae</taxon>
        <taxon>Pentapetalae</taxon>
        <taxon>rosids</taxon>
        <taxon>malvids</taxon>
        <taxon>Sapindales</taxon>
        <taxon>Rutaceae</taxon>
        <taxon>Aurantioideae</taxon>
        <taxon>Citrus</taxon>
    </lineage>
</organism>
<gene>
    <name evidence="1" type="ORF">KPL71_026229</name>
</gene>
<evidence type="ECO:0000313" key="1">
    <source>
        <dbReference type="EMBL" id="KAH9679688.1"/>
    </source>
</evidence>
<keyword evidence="2" id="KW-1185">Reference proteome</keyword>
<comment type="caution">
    <text evidence="1">The sequence shown here is derived from an EMBL/GenBank/DDBJ whole genome shotgun (WGS) entry which is preliminary data.</text>
</comment>
<dbReference type="Proteomes" id="UP000829398">
    <property type="component" value="Chromosome 9"/>
</dbReference>
<evidence type="ECO:0000313" key="2">
    <source>
        <dbReference type="Proteomes" id="UP000829398"/>
    </source>
</evidence>
<name>A0ACB8HY17_CITSI</name>
<accession>A0ACB8HY17</accession>
<protein>
    <submittedName>
        <fullName evidence="1">Uncharacterized protein</fullName>
    </submittedName>
</protein>